<dbReference type="AlphaFoldDB" id="A0A834VXU5"/>
<name>A0A834VXU5_9FABA</name>
<accession>A0A834VXU5</accession>
<evidence type="ECO:0000313" key="3">
    <source>
        <dbReference type="Proteomes" id="UP000634136"/>
    </source>
</evidence>
<gene>
    <name evidence="2" type="ORF">G2W53_044435</name>
</gene>
<keyword evidence="3" id="KW-1185">Reference proteome</keyword>
<feature type="compositionally biased region" description="Basic and acidic residues" evidence="1">
    <location>
        <begin position="1"/>
        <end position="24"/>
    </location>
</feature>
<feature type="region of interest" description="Disordered" evidence="1">
    <location>
        <begin position="1"/>
        <end position="33"/>
    </location>
</feature>
<sequence>MAAYHRDHDQQSRGKPLSTHDHRPTNSGEMKMHPITLRAVEVKSEAQKKIFNAKRPKALEGSKDQDSSRCALPPRFGNRIFDQREKWVLALVGGKVKTNIGF</sequence>
<dbReference type="EMBL" id="JAAIUW010000039">
    <property type="protein sequence ID" value="KAF7801052.1"/>
    <property type="molecule type" value="Genomic_DNA"/>
</dbReference>
<evidence type="ECO:0000256" key="1">
    <source>
        <dbReference type="SAM" id="MobiDB-lite"/>
    </source>
</evidence>
<protein>
    <submittedName>
        <fullName evidence="2">Uncharacterized protein</fullName>
    </submittedName>
</protein>
<reference evidence="2" key="1">
    <citation type="submission" date="2020-09" db="EMBL/GenBank/DDBJ databases">
        <title>Genome-Enabled Discovery of Anthraquinone Biosynthesis in Senna tora.</title>
        <authorList>
            <person name="Kang S.-H."/>
            <person name="Pandey R.P."/>
            <person name="Lee C.-M."/>
            <person name="Sim J.-S."/>
            <person name="Jeong J.-T."/>
            <person name="Choi B.-S."/>
            <person name="Jung M."/>
            <person name="Ginzburg D."/>
            <person name="Zhao K."/>
            <person name="Won S.Y."/>
            <person name="Oh T.-J."/>
            <person name="Yu Y."/>
            <person name="Kim N.-H."/>
            <person name="Lee O.R."/>
            <person name="Lee T.-H."/>
            <person name="Bashyal P."/>
            <person name="Kim T.-S."/>
            <person name="Lee W.-H."/>
            <person name="Kawkins C."/>
            <person name="Kim C.-K."/>
            <person name="Kim J.S."/>
            <person name="Ahn B.O."/>
            <person name="Rhee S.Y."/>
            <person name="Sohng J.K."/>
        </authorList>
    </citation>
    <scope>NUCLEOTIDE SEQUENCE</scope>
    <source>
        <tissue evidence="2">Leaf</tissue>
    </source>
</reference>
<organism evidence="2 3">
    <name type="scientific">Senna tora</name>
    <dbReference type="NCBI Taxonomy" id="362788"/>
    <lineage>
        <taxon>Eukaryota</taxon>
        <taxon>Viridiplantae</taxon>
        <taxon>Streptophyta</taxon>
        <taxon>Embryophyta</taxon>
        <taxon>Tracheophyta</taxon>
        <taxon>Spermatophyta</taxon>
        <taxon>Magnoliopsida</taxon>
        <taxon>eudicotyledons</taxon>
        <taxon>Gunneridae</taxon>
        <taxon>Pentapetalae</taxon>
        <taxon>rosids</taxon>
        <taxon>fabids</taxon>
        <taxon>Fabales</taxon>
        <taxon>Fabaceae</taxon>
        <taxon>Caesalpinioideae</taxon>
        <taxon>Cassia clade</taxon>
        <taxon>Senna</taxon>
    </lineage>
</organism>
<dbReference type="Proteomes" id="UP000634136">
    <property type="component" value="Unassembled WGS sequence"/>
</dbReference>
<proteinExistence type="predicted"/>
<evidence type="ECO:0000313" key="2">
    <source>
        <dbReference type="EMBL" id="KAF7801052.1"/>
    </source>
</evidence>
<comment type="caution">
    <text evidence="2">The sequence shown here is derived from an EMBL/GenBank/DDBJ whole genome shotgun (WGS) entry which is preliminary data.</text>
</comment>